<comment type="caution">
    <text evidence="5">The sequence shown here is derived from an EMBL/GenBank/DDBJ whole genome shotgun (WGS) entry which is preliminary data.</text>
</comment>
<dbReference type="GO" id="GO:0004368">
    <property type="term" value="F:glycerol-3-phosphate dehydrogenase (quinone) activity"/>
    <property type="evidence" value="ECO:0007669"/>
    <property type="project" value="InterPro"/>
</dbReference>
<dbReference type="AlphaFoldDB" id="A0A2N5AHC2"/>
<dbReference type="SUPFAM" id="SSF51905">
    <property type="entry name" value="FAD/NAD(P)-binding domain"/>
    <property type="match status" value="1"/>
</dbReference>
<dbReference type="GO" id="GO:0009331">
    <property type="term" value="C:glycerol-3-phosphate dehydrogenase (FAD) complex"/>
    <property type="evidence" value="ECO:0007669"/>
    <property type="project" value="InterPro"/>
</dbReference>
<gene>
    <name evidence="5" type="primary">glpB</name>
    <name evidence="5" type="ORF">CWM98_11625</name>
</gene>
<dbReference type="InterPro" id="IPR003953">
    <property type="entry name" value="FAD-dep_OxRdtase_2_FAD-bd"/>
</dbReference>
<accession>A0A2N5AHC2</accession>
<feature type="non-terminal residue" evidence="5">
    <location>
        <position position="1"/>
    </location>
</feature>
<evidence type="ECO:0000313" key="6">
    <source>
        <dbReference type="Proteomes" id="UP000234473"/>
    </source>
</evidence>
<evidence type="ECO:0000313" key="5">
    <source>
        <dbReference type="EMBL" id="PLP45855.1"/>
    </source>
</evidence>
<sequence length="159" mass="17290">QLQRQFIRSGGTWLAGDEVVKISHRQGAVEAVWTRNHGDVALRPRFTVLASGSFFSNGLVATRDSVREPILGLDLQQTLPRESWYQRDFFASQPWQRFGVKTDALLRPVLGGQPFHNLFAIGSLLGGFDAIQLGCGGGVCAVTALHAARQIHALAGGRP</sequence>
<evidence type="ECO:0000256" key="2">
    <source>
        <dbReference type="ARBA" id="ARBA00022643"/>
    </source>
</evidence>
<organism evidence="5 6">
    <name type="scientific">Klebsiella variicola</name>
    <dbReference type="NCBI Taxonomy" id="244366"/>
    <lineage>
        <taxon>Bacteria</taxon>
        <taxon>Pseudomonadati</taxon>
        <taxon>Pseudomonadota</taxon>
        <taxon>Gammaproteobacteria</taxon>
        <taxon>Enterobacterales</taxon>
        <taxon>Enterobacteriaceae</taxon>
        <taxon>Klebsiella/Raoultella group</taxon>
        <taxon>Klebsiella</taxon>
        <taxon>Klebsiella pneumoniae complex</taxon>
    </lineage>
</organism>
<reference evidence="5 6" key="1">
    <citation type="submission" date="2017-11" db="EMBL/GenBank/DDBJ databases">
        <authorList>
            <person name="Han C.G."/>
        </authorList>
    </citation>
    <scope>NUCLEOTIDE SEQUENCE [LARGE SCALE GENOMIC DNA]</scope>
    <source>
        <strain evidence="5 6">A5</strain>
    </source>
</reference>
<dbReference type="EMBL" id="PICB01000499">
    <property type="protein sequence ID" value="PLP45855.1"/>
    <property type="molecule type" value="Genomic_DNA"/>
</dbReference>
<dbReference type="Proteomes" id="UP000234473">
    <property type="component" value="Unassembled WGS sequence"/>
</dbReference>
<keyword evidence="1" id="KW-0285">Flavoprotein</keyword>
<feature type="domain" description="FAD-dependent oxidoreductase 2 FAD-binding" evidence="4">
    <location>
        <begin position="3"/>
        <end position="139"/>
    </location>
</feature>
<proteinExistence type="predicted"/>
<reference evidence="5 6" key="2">
    <citation type="submission" date="2018-01" db="EMBL/GenBank/DDBJ databases">
        <title>Genomic study of Klebsiella pneumoniae.</title>
        <authorList>
            <person name="Yang Y."/>
            <person name="Bicalho R."/>
        </authorList>
    </citation>
    <scope>NUCLEOTIDE SEQUENCE [LARGE SCALE GENOMIC DNA]</scope>
    <source>
        <strain evidence="5 6">A5</strain>
    </source>
</reference>
<dbReference type="InterPro" id="IPR009158">
    <property type="entry name" value="G3P_DH_GlpB_su"/>
</dbReference>
<dbReference type="NCBIfam" id="TIGR03378">
    <property type="entry name" value="glycerol3P_GlpB"/>
    <property type="match status" value="1"/>
</dbReference>
<evidence type="ECO:0000259" key="4">
    <source>
        <dbReference type="Pfam" id="PF00890"/>
    </source>
</evidence>
<keyword evidence="2" id="KW-0288">FMN</keyword>
<evidence type="ECO:0000256" key="3">
    <source>
        <dbReference type="ARBA" id="ARBA00023002"/>
    </source>
</evidence>
<evidence type="ECO:0000256" key="1">
    <source>
        <dbReference type="ARBA" id="ARBA00022630"/>
    </source>
</evidence>
<dbReference type="Pfam" id="PF00890">
    <property type="entry name" value="FAD_binding_2"/>
    <property type="match status" value="1"/>
</dbReference>
<keyword evidence="3" id="KW-0560">Oxidoreductase</keyword>
<protein>
    <submittedName>
        <fullName evidence="5">Anaerobic glycerol-3-phosphate dehydrogenase subunit B</fullName>
    </submittedName>
</protein>
<dbReference type="InterPro" id="IPR036188">
    <property type="entry name" value="FAD/NAD-bd_sf"/>
</dbReference>
<name>A0A2N5AHC2_KLEVA</name>